<dbReference type="Pfam" id="PF13517">
    <property type="entry name" value="FG-GAP_3"/>
    <property type="match status" value="3"/>
</dbReference>
<dbReference type="InterPro" id="IPR013517">
    <property type="entry name" value="FG-GAP"/>
</dbReference>
<evidence type="ECO:0000313" key="5">
    <source>
        <dbReference type="Proteomes" id="UP000514509"/>
    </source>
</evidence>
<dbReference type="EMBL" id="CP055153">
    <property type="protein sequence ID" value="QMU29857.1"/>
    <property type="molecule type" value="Genomic_DNA"/>
</dbReference>
<reference evidence="4 5" key="1">
    <citation type="submission" date="2020-06" db="EMBL/GenBank/DDBJ databases">
        <authorList>
            <person name="Hwang Y.J."/>
        </authorList>
    </citation>
    <scope>NUCLEOTIDE SEQUENCE [LARGE SCALE GENOMIC DNA]</scope>
    <source>
        <strain evidence="4 5">KUDC8001</strain>
    </source>
</reference>
<organism evidence="4 5">
    <name type="scientific">Adhaeribacter radiodurans</name>
    <dbReference type="NCBI Taxonomy" id="2745197"/>
    <lineage>
        <taxon>Bacteria</taxon>
        <taxon>Pseudomonadati</taxon>
        <taxon>Bacteroidota</taxon>
        <taxon>Cytophagia</taxon>
        <taxon>Cytophagales</taxon>
        <taxon>Hymenobacteraceae</taxon>
        <taxon>Adhaeribacter</taxon>
    </lineage>
</organism>
<dbReference type="PANTHER" id="PTHR16026">
    <property type="entry name" value="CARTILAGE ACIDIC PROTEIN 1"/>
    <property type="match status" value="1"/>
</dbReference>
<evidence type="ECO:0000313" key="4">
    <source>
        <dbReference type="EMBL" id="QMU29857.1"/>
    </source>
</evidence>
<evidence type="ECO:0000259" key="3">
    <source>
        <dbReference type="Pfam" id="PF07593"/>
    </source>
</evidence>
<protein>
    <submittedName>
        <fullName evidence="4">CRTAC1 family protein</fullName>
    </submittedName>
</protein>
<keyword evidence="1 2" id="KW-0732">Signal</keyword>
<evidence type="ECO:0000256" key="2">
    <source>
        <dbReference type="SAM" id="SignalP"/>
    </source>
</evidence>
<sequence>MSRITLFLLLLFTSSLWSCQNKERAAHEEMLLLLQKTAKQYNHHQNKFASSAILAHYDSLYQHSTSEQDKIMLSASRAHALLMVGKEQEAVNLLHDAQLKLEAMGLGNKAFSILGPKLALAYLRLGERSNCVMHHSSETCIFPIRGTGIHTKQVGSQKAIELYQQLVAAHPANLTYRWLLNLSYMTLGEYQQVKNVSYYLPDLDVDTSTLVKPFRNIAKNLKLDINNMAGGSIAEDFDNDGYIDLVTSGWGLADEMHYFKNNGHGTFSDLSEKSGLKPLVGGLNMMQTDYNNDGYKDIFVTRGGWVEDEFGRQPNSLIKNNGDGTFTDVTTISGLLSFYPTQTATWNDFNNDGWLDVFIGNESRPGNSKFINPCEMYLNNQDGTFTNVTKEANVQLVAFVKGVTSGDYDNDGRQDIFISTMNGDRYLLKNTSIKGKTPIFKNVTASANLDKDKGHTFPTCFWDFDNDGWLDIVVCDYNFEAPLAHYAAAEAMKKPVKNAGIVYLYKNNRNGTFTNISEQVGLDKVAFAMGSNFGDIDNDGFLDMYLATGNPDYESLVPNKMFKNLGGQKFADVTTAARVGHLQKGHGVSFADMDNDGDQDIYTEMGGAYIGDAYQNSFFLNPGQNNNRWIYLDLVGVKANRSAIGSRIKVTFRENGIARSVYRDVNSGGSFGASPLRREIGIGQANVIDEIVIQWSGTNQKQVFRNIQPNQLLRIKEGEAKPEVIPLNKISFEAVKLPSLTQLK</sequence>
<feature type="chain" id="PRO_5029810015" evidence="2">
    <location>
        <begin position="20"/>
        <end position="744"/>
    </location>
</feature>
<feature type="signal peptide" evidence="2">
    <location>
        <begin position="1"/>
        <end position="19"/>
    </location>
</feature>
<dbReference type="Pfam" id="PF07593">
    <property type="entry name" value="UnbV_ASPIC"/>
    <property type="match status" value="1"/>
</dbReference>
<dbReference type="InterPro" id="IPR027039">
    <property type="entry name" value="Crtac1"/>
</dbReference>
<gene>
    <name evidence="4" type="ORF">HUW48_18320</name>
</gene>
<dbReference type="InterPro" id="IPR028994">
    <property type="entry name" value="Integrin_alpha_N"/>
</dbReference>
<dbReference type="RefSeq" id="WP_182412317.1">
    <property type="nucleotide sequence ID" value="NZ_CP055153.1"/>
</dbReference>
<dbReference type="PANTHER" id="PTHR16026:SF0">
    <property type="entry name" value="CARTILAGE ACIDIC PROTEIN 1"/>
    <property type="match status" value="1"/>
</dbReference>
<keyword evidence="5" id="KW-1185">Reference proteome</keyword>
<name>A0A7L7LAU3_9BACT</name>
<dbReference type="Proteomes" id="UP000514509">
    <property type="component" value="Chromosome"/>
</dbReference>
<reference evidence="4 5" key="2">
    <citation type="submission" date="2020-08" db="EMBL/GenBank/DDBJ databases">
        <title>Adhaeribacter dokdonensis sp. nov., isolated from the rhizosphere of Elymus tsukushiensis, a plant native to the Dokdo Islands, Republic of Korea.</title>
        <authorList>
            <person name="Ghim S.Y."/>
        </authorList>
    </citation>
    <scope>NUCLEOTIDE SEQUENCE [LARGE SCALE GENOMIC DNA]</scope>
    <source>
        <strain evidence="4 5">KUDC8001</strain>
    </source>
</reference>
<dbReference type="Gene3D" id="2.130.10.130">
    <property type="entry name" value="Integrin alpha, N-terminal"/>
    <property type="match status" value="2"/>
</dbReference>
<feature type="domain" description="ASPIC/UnbV" evidence="3">
    <location>
        <begin position="643"/>
        <end position="713"/>
    </location>
</feature>
<dbReference type="InterPro" id="IPR011519">
    <property type="entry name" value="UnbV_ASPIC"/>
</dbReference>
<accession>A0A7L7LAU3</accession>
<proteinExistence type="predicted"/>
<dbReference type="SUPFAM" id="SSF69318">
    <property type="entry name" value="Integrin alpha N-terminal domain"/>
    <property type="match status" value="2"/>
</dbReference>
<dbReference type="KEGG" id="add:HUW48_18320"/>
<evidence type="ECO:0000256" key="1">
    <source>
        <dbReference type="ARBA" id="ARBA00022729"/>
    </source>
</evidence>
<dbReference type="AlphaFoldDB" id="A0A7L7LAU3"/>